<sequence>MVGAERIFQEKASGFKTDRPQLAAFLDYVREGDTDVGTNLDRIARSTKDLLEIVDALHCKGVAFQVLSIDLDTSTPTGGLMLTMLGTIVTFEREMMLERQAEGIAPAKRAGKYGGRKPTARAKALQVRELAS</sequence>
<evidence type="ECO:0000313" key="7">
    <source>
        <dbReference type="Proteomes" id="UP001319827"/>
    </source>
</evidence>
<evidence type="ECO:0000259" key="5">
    <source>
        <dbReference type="PROSITE" id="PS51736"/>
    </source>
</evidence>
<keyword evidence="4" id="KW-0233">DNA recombination</keyword>
<protein>
    <recommendedName>
        <fullName evidence="5">Resolvase/invertase-type recombinase catalytic domain-containing protein</fullName>
    </recommendedName>
</protein>
<reference evidence="6 7" key="1">
    <citation type="journal article" date="2016" name="C (Basel)">
        <title>Selective Growth of and Electricity Production by Marine Exoelectrogenic Bacteria in Self-Aggregated Hydrogel of Microbially Reduced Graphene Oxide.</title>
        <authorList>
            <person name="Yoshida N."/>
            <person name="Goto Y."/>
            <person name="Miyata Y."/>
        </authorList>
    </citation>
    <scope>NUCLEOTIDE SEQUENCE [LARGE SCALE GENOMIC DNA]</scope>
    <source>
        <strain evidence="6 7">NIT-T3</strain>
    </source>
</reference>
<dbReference type="PANTHER" id="PTHR30461">
    <property type="entry name" value="DNA-INVERTASE FROM LAMBDOID PROPHAGE"/>
    <property type="match status" value="1"/>
</dbReference>
<gene>
    <name evidence="6" type="ORF">DESUT3_13680</name>
</gene>
<accession>A0ABM8HQA9</accession>
<proteinExistence type="inferred from homology"/>
<dbReference type="Proteomes" id="UP001319827">
    <property type="component" value="Chromosome"/>
</dbReference>
<name>A0ABM8HQA9_9BACT</name>
<dbReference type="Pfam" id="PF00239">
    <property type="entry name" value="Resolvase"/>
    <property type="match status" value="1"/>
</dbReference>
<evidence type="ECO:0000256" key="1">
    <source>
        <dbReference type="ARBA" id="ARBA00009913"/>
    </source>
</evidence>
<dbReference type="Gene3D" id="3.40.50.1390">
    <property type="entry name" value="Resolvase, N-terminal catalytic domain"/>
    <property type="match status" value="1"/>
</dbReference>
<dbReference type="SMART" id="SM00857">
    <property type="entry name" value="Resolvase"/>
    <property type="match status" value="1"/>
</dbReference>
<dbReference type="InterPro" id="IPR050639">
    <property type="entry name" value="SSR_resolvase"/>
</dbReference>
<dbReference type="CDD" id="cd03768">
    <property type="entry name" value="SR_ResInv"/>
    <property type="match status" value="1"/>
</dbReference>
<organism evidence="6 7">
    <name type="scientific">Desulfuromonas versatilis</name>
    <dbReference type="NCBI Taxonomy" id="2802975"/>
    <lineage>
        <taxon>Bacteria</taxon>
        <taxon>Pseudomonadati</taxon>
        <taxon>Thermodesulfobacteriota</taxon>
        <taxon>Desulfuromonadia</taxon>
        <taxon>Desulfuromonadales</taxon>
        <taxon>Desulfuromonadaceae</taxon>
        <taxon>Desulfuromonas</taxon>
    </lineage>
</organism>
<evidence type="ECO:0000256" key="3">
    <source>
        <dbReference type="ARBA" id="ARBA00023125"/>
    </source>
</evidence>
<dbReference type="InterPro" id="IPR036162">
    <property type="entry name" value="Resolvase-like_N_sf"/>
</dbReference>
<keyword evidence="3" id="KW-0238">DNA-binding</keyword>
<dbReference type="PROSITE" id="PS51736">
    <property type="entry name" value="RECOMBINASES_3"/>
    <property type="match status" value="1"/>
</dbReference>
<evidence type="ECO:0000256" key="4">
    <source>
        <dbReference type="ARBA" id="ARBA00023172"/>
    </source>
</evidence>
<feature type="domain" description="Resolvase/invertase-type recombinase catalytic" evidence="5">
    <location>
        <begin position="1"/>
        <end position="111"/>
    </location>
</feature>
<dbReference type="InterPro" id="IPR006119">
    <property type="entry name" value="Resolv_N"/>
</dbReference>
<dbReference type="SUPFAM" id="SSF53041">
    <property type="entry name" value="Resolvase-like"/>
    <property type="match status" value="1"/>
</dbReference>
<keyword evidence="2" id="KW-0229">DNA integration</keyword>
<comment type="similarity">
    <text evidence="1">Belongs to the site-specific recombinase resolvase family.</text>
</comment>
<dbReference type="PANTHER" id="PTHR30461:SF26">
    <property type="entry name" value="RESOLVASE HOMOLOG YNEB"/>
    <property type="match status" value="1"/>
</dbReference>
<evidence type="ECO:0000313" key="6">
    <source>
        <dbReference type="EMBL" id="BCR04299.1"/>
    </source>
</evidence>
<keyword evidence="7" id="KW-1185">Reference proteome</keyword>
<dbReference type="PROSITE" id="PS00398">
    <property type="entry name" value="RECOMBINASES_2"/>
    <property type="match status" value="1"/>
</dbReference>
<reference evidence="6 7" key="2">
    <citation type="journal article" date="2021" name="Int. J. Syst. Evol. Microbiol.">
        <title>Isolation and Polyphasic Characterization of Desulfuromonas versatilis sp. Nov., an Electrogenic Bacteria Capable of Versatile Metabolism Isolated from a Graphene Oxide-Reducing Enrichment Culture.</title>
        <authorList>
            <person name="Xie L."/>
            <person name="Yoshida N."/>
            <person name="Ishii S."/>
            <person name="Meng L."/>
        </authorList>
    </citation>
    <scope>NUCLEOTIDE SEQUENCE [LARGE SCALE GENOMIC DNA]</scope>
    <source>
        <strain evidence="6 7">NIT-T3</strain>
    </source>
</reference>
<dbReference type="InterPro" id="IPR006118">
    <property type="entry name" value="Recombinase_CS"/>
</dbReference>
<dbReference type="EMBL" id="AP024355">
    <property type="protein sequence ID" value="BCR04299.1"/>
    <property type="molecule type" value="Genomic_DNA"/>
</dbReference>
<evidence type="ECO:0000256" key="2">
    <source>
        <dbReference type="ARBA" id="ARBA00022908"/>
    </source>
</evidence>